<evidence type="ECO:0000259" key="2">
    <source>
        <dbReference type="Pfam" id="PF24355"/>
    </source>
</evidence>
<organism evidence="3 4">
    <name type="scientific">Penicillium capsulatum</name>
    <dbReference type="NCBI Taxonomy" id="69766"/>
    <lineage>
        <taxon>Eukaryota</taxon>
        <taxon>Fungi</taxon>
        <taxon>Dikarya</taxon>
        <taxon>Ascomycota</taxon>
        <taxon>Pezizomycotina</taxon>
        <taxon>Eurotiomycetes</taxon>
        <taxon>Eurotiomycetidae</taxon>
        <taxon>Eurotiales</taxon>
        <taxon>Aspergillaceae</taxon>
        <taxon>Penicillium</taxon>
    </lineage>
</organism>
<feature type="compositionally biased region" description="Basic residues" evidence="1">
    <location>
        <begin position="211"/>
        <end position="229"/>
    </location>
</feature>
<gene>
    <name evidence="3" type="ORF">N7492_004100</name>
</gene>
<feature type="domain" description="DUF7514" evidence="2">
    <location>
        <begin position="8"/>
        <end position="164"/>
    </location>
</feature>
<evidence type="ECO:0000313" key="3">
    <source>
        <dbReference type="EMBL" id="KAJ5180890.1"/>
    </source>
</evidence>
<feature type="region of interest" description="Disordered" evidence="1">
    <location>
        <begin position="179"/>
        <end position="426"/>
    </location>
</feature>
<dbReference type="OrthoDB" id="5420895at2759"/>
<reference evidence="3" key="2">
    <citation type="journal article" date="2023" name="IMA Fungus">
        <title>Comparative genomic study of the Penicillium genus elucidates a diverse pangenome and 15 lateral gene transfer events.</title>
        <authorList>
            <person name="Petersen C."/>
            <person name="Sorensen T."/>
            <person name="Nielsen M.R."/>
            <person name="Sondergaard T.E."/>
            <person name="Sorensen J.L."/>
            <person name="Fitzpatrick D.A."/>
            <person name="Frisvad J.C."/>
            <person name="Nielsen K.L."/>
        </authorList>
    </citation>
    <scope>NUCLEOTIDE SEQUENCE</scope>
    <source>
        <strain evidence="3">IBT 21917</strain>
    </source>
</reference>
<evidence type="ECO:0000313" key="4">
    <source>
        <dbReference type="Proteomes" id="UP001146351"/>
    </source>
</evidence>
<keyword evidence="4" id="KW-1185">Reference proteome</keyword>
<dbReference type="AlphaFoldDB" id="A0A9W9ILT6"/>
<protein>
    <recommendedName>
        <fullName evidence="2">DUF7514 domain-containing protein</fullName>
    </recommendedName>
</protein>
<dbReference type="Pfam" id="PF24355">
    <property type="entry name" value="DUF7514"/>
    <property type="match status" value="1"/>
</dbReference>
<feature type="compositionally biased region" description="Pro residues" evidence="1">
    <location>
        <begin position="403"/>
        <end position="416"/>
    </location>
</feature>
<reference evidence="3" key="1">
    <citation type="submission" date="2022-11" db="EMBL/GenBank/DDBJ databases">
        <authorList>
            <person name="Petersen C."/>
        </authorList>
    </citation>
    <scope>NUCLEOTIDE SEQUENCE</scope>
    <source>
        <strain evidence="3">IBT 21917</strain>
    </source>
</reference>
<dbReference type="PANTHER" id="PTHR39611">
    <property type="entry name" value="HYDROXYPROLINE-RICH GLYCOPROTEIN DZ-HRGP-RELATED"/>
    <property type="match status" value="1"/>
</dbReference>
<feature type="compositionally biased region" description="Basic and acidic residues" evidence="1">
    <location>
        <begin position="242"/>
        <end position="252"/>
    </location>
</feature>
<feature type="compositionally biased region" description="Basic and acidic residues" evidence="1">
    <location>
        <begin position="337"/>
        <end position="346"/>
    </location>
</feature>
<dbReference type="PANTHER" id="PTHR39611:SF2">
    <property type="entry name" value="HYDROXYPROLINE-RICH GLYCOPROTEIN DZ-HRGP"/>
    <property type="match status" value="1"/>
</dbReference>
<evidence type="ECO:0000256" key="1">
    <source>
        <dbReference type="SAM" id="MobiDB-lite"/>
    </source>
</evidence>
<feature type="compositionally biased region" description="Basic and acidic residues" evidence="1">
    <location>
        <begin position="370"/>
        <end position="385"/>
    </location>
</feature>
<feature type="compositionally biased region" description="Basic and acidic residues" evidence="1">
    <location>
        <begin position="268"/>
        <end position="281"/>
    </location>
</feature>
<accession>A0A9W9ILT6</accession>
<comment type="caution">
    <text evidence="3">The sequence shown here is derived from an EMBL/GenBank/DDBJ whole genome shotgun (WGS) entry which is preliminary data.</text>
</comment>
<name>A0A9W9ILT6_9EURO</name>
<dbReference type="Proteomes" id="UP001146351">
    <property type="component" value="Unassembled WGS sequence"/>
</dbReference>
<dbReference type="InterPro" id="IPR055936">
    <property type="entry name" value="DUF7514"/>
</dbReference>
<feature type="compositionally biased region" description="Basic residues" evidence="1">
    <location>
        <begin position="354"/>
        <end position="369"/>
    </location>
</feature>
<dbReference type="EMBL" id="JAPQKO010000002">
    <property type="protein sequence ID" value="KAJ5180890.1"/>
    <property type="molecule type" value="Genomic_DNA"/>
</dbReference>
<proteinExistence type="predicted"/>
<sequence>MSSASQWGTLINPDKSPAPLLEQLCLGIAQLMPAFDSNGTTDLTPDRLATFYRKVGGDYDSLFLGTKSQSLSFIYQSLGCFHSLQPSTNPYEAPSIPSLLPNGFVRWQTIQILMDPDEHSQYLHNAVSLWDIVDAKGEILPKEIPRGAFPSEPDPEMLQWHEGVCKRLEYDFVKRNTPRSSPPNFGAYHHHFSAKDPLPDEDDFPPAPRRSGSRHHRHADCRRRHHHRRLSADYPPYSAQRPDVDFVPRPDGTRSGYSTPRVSSPPPRTERPVRSGGRDRATWYGRPPSPDINDLPDVSEMPDHPLPEEEVESRPRHRSRHHNLSPPPHSRARRHSHDAYTRKPARDLSPSAPRRSHKHHDSRVPRAGKSHSDGTPRLHISDERTHSRHSGVKFRDVAFGSPVPAPDPPQYSPVPPASVISGPSSL</sequence>